<proteinExistence type="predicted"/>
<feature type="signal peptide" evidence="2">
    <location>
        <begin position="1"/>
        <end position="24"/>
    </location>
</feature>
<evidence type="ECO:0000313" key="3">
    <source>
        <dbReference type="EMBL" id="AUX45802.1"/>
    </source>
</evidence>
<evidence type="ECO:0000256" key="1">
    <source>
        <dbReference type="SAM" id="MobiDB-lite"/>
    </source>
</evidence>
<dbReference type="InterPro" id="IPR029055">
    <property type="entry name" value="Ntn_hydrolases_N"/>
</dbReference>
<sequence>MLRARTSAPLFFALAALWPAPAGATYSIVAADKASRQVGGAITSCVTPIVPHFPEGLGIVYGASPGHGVIAAQAYLDAPRFRGKTRAIELLSMDTDPAHILAIITSKDIDPSPEVRQYAIVDLLGRAAGYTGAGADDYKEDRQGAVGSFVYSVQGNLLTSGRVLDQAAAAFEGDGCDLADRLMRALEAGGQNGEGDRRCTGPHGIPSDNAFLQVDREGEPAGSYLKLDVLDLASQSPLPELRRQFDAWRAAHPCPAPAVVDAGASSGSAASGLGPQGTSEQPSGCCLTSGTAGRALLPPLALLVLALVAWRRRAR</sequence>
<dbReference type="SUPFAM" id="SSF56235">
    <property type="entry name" value="N-terminal nucleophile aminohydrolases (Ntn hydrolases)"/>
    <property type="match status" value="1"/>
</dbReference>
<dbReference type="OrthoDB" id="9790012at2"/>
<dbReference type="Pfam" id="PF06267">
    <property type="entry name" value="DUF1028"/>
    <property type="match status" value="1"/>
</dbReference>
<dbReference type="Gene3D" id="3.60.20.10">
    <property type="entry name" value="Glutamine Phosphoribosylpyrophosphate, subunit 1, domain 1"/>
    <property type="match status" value="1"/>
</dbReference>
<accession>A0A2L0F2L6</accession>
<dbReference type="InterPro" id="IPR010430">
    <property type="entry name" value="DUF1028"/>
</dbReference>
<evidence type="ECO:0000313" key="4">
    <source>
        <dbReference type="Proteomes" id="UP000238348"/>
    </source>
</evidence>
<keyword evidence="2" id="KW-0732">Signal</keyword>
<gene>
    <name evidence="3" type="ORF">SOCE26_072980</name>
</gene>
<dbReference type="RefSeq" id="WP_104984132.1">
    <property type="nucleotide sequence ID" value="NZ_CP012673.1"/>
</dbReference>
<dbReference type="AlphaFoldDB" id="A0A2L0F2L6"/>
<reference evidence="3 4" key="1">
    <citation type="submission" date="2015-09" db="EMBL/GenBank/DDBJ databases">
        <title>Sorangium comparison.</title>
        <authorList>
            <person name="Zaburannyi N."/>
            <person name="Bunk B."/>
            <person name="Overmann J."/>
            <person name="Mueller R."/>
        </authorList>
    </citation>
    <scope>NUCLEOTIDE SEQUENCE [LARGE SCALE GENOMIC DNA]</scope>
    <source>
        <strain evidence="3 4">So ce26</strain>
    </source>
</reference>
<dbReference type="EMBL" id="CP012673">
    <property type="protein sequence ID" value="AUX45802.1"/>
    <property type="molecule type" value="Genomic_DNA"/>
</dbReference>
<dbReference type="Proteomes" id="UP000238348">
    <property type="component" value="Chromosome"/>
</dbReference>
<name>A0A2L0F2L6_SORCE</name>
<dbReference type="PANTHER" id="PTHR39328:SF1">
    <property type="entry name" value="BLL2871 PROTEIN"/>
    <property type="match status" value="1"/>
</dbReference>
<feature type="compositionally biased region" description="Polar residues" evidence="1">
    <location>
        <begin position="276"/>
        <end position="285"/>
    </location>
</feature>
<protein>
    <recommendedName>
        <fullName evidence="5">DUF1028 domain-containing protein</fullName>
    </recommendedName>
</protein>
<feature type="region of interest" description="Disordered" evidence="1">
    <location>
        <begin position="265"/>
        <end position="285"/>
    </location>
</feature>
<evidence type="ECO:0008006" key="5">
    <source>
        <dbReference type="Google" id="ProtNLM"/>
    </source>
</evidence>
<feature type="chain" id="PRO_5014694674" description="DUF1028 domain-containing protein" evidence="2">
    <location>
        <begin position="25"/>
        <end position="315"/>
    </location>
</feature>
<organism evidence="3 4">
    <name type="scientific">Sorangium cellulosum</name>
    <name type="common">Polyangium cellulosum</name>
    <dbReference type="NCBI Taxonomy" id="56"/>
    <lineage>
        <taxon>Bacteria</taxon>
        <taxon>Pseudomonadati</taxon>
        <taxon>Myxococcota</taxon>
        <taxon>Polyangia</taxon>
        <taxon>Polyangiales</taxon>
        <taxon>Polyangiaceae</taxon>
        <taxon>Sorangium</taxon>
    </lineage>
</organism>
<dbReference type="PANTHER" id="PTHR39328">
    <property type="entry name" value="BLL2871 PROTEIN"/>
    <property type="match status" value="1"/>
</dbReference>
<evidence type="ECO:0000256" key="2">
    <source>
        <dbReference type="SAM" id="SignalP"/>
    </source>
</evidence>